<dbReference type="STRING" id="106549.A0A540NF77"/>
<dbReference type="AlphaFoldDB" id="A0A540NF77"/>
<name>A0A540NF77_MALBA</name>
<evidence type="ECO:0000313" key="1">
    <source>
        <dbReference type="EMBL" id="TQE09704.1"/>
    </source>
</evidence>
<accession>A0A540NF77</accession>
<dbReference type="Proteomes" id="UP000315295">
    <property type="component" value="Unassembled WGS sequence"/>
</dbReference>
<gene>
    <name evidence="1" type="ORF">C1H46_004661</name>
</gene>
<reference evidence="1 2" key="1">
    <citation type="journal article" date="2019" name="G3 (Bethesda)">
        <title>Sequencing of a Wild Apple (Malus baccata) Genome Unravels the Differences Between Cultivated and Wild Apple Species Regarding Disease Resistance and Cold Tolerance.</title>
        <authorList>
            <person name="Chen X."/>
        </authorList>
    </citation>
    <scope>NUCLEOTIDE SEQUENCE [LARGE SCALE GENOMIC DNA]</scope>
    <source>
        <strain evidence="2">cv. Shandingzi</strain>
        <tissue evidence="1">Leaves</tissue>
    </source>
</reference>
<keyword evidence="2" id="KW-1185">Reference proteome</keyword>
<protein>
    <submittedName>
        <fullName evidence="1">Uncharacterized protein</fullName>
    </submittedName>
</protein>
<sequence>MQHQRLKQQQQQQQALMQQALLQQHSLYHPGLLAPPQLQLSLYVIAVRNVGLVELLFL</sequence>
<proteinExistence type="predicted"/>
<dbReference type="EMBL" id="VIEB01000053">
    <property type="protein sequence ID" value="TQE09704.1"/>
    <property type="molecule type" value="Genomic_DNA"/>
</dbReference>
<organism evidence="1 2">
    <name type="scientific">Malus baccata</name>
    <name type="common">Siberian crab apple</name>
    <name type="synonym">Pyrus baccata</name>
    <dbReference type="NCBI Taxonomy" id="106549"/>
    <lineage>
        <taxon>Eukaryota</taxon>
        <taxon>Viridiplantae</taxon>
        <taxon>Streptophyta</taxon>
        <taxon>Embryophyta</taxon>
        <taxon>Tracheophyta</taxon>
        <taxon>Spermatophyta</taxon>
        <taxon>Magnoliopsida</taxon>
        <taxon>eudicotyledons</taxon>
        <taxon>Gunneridae</taxon>
        <taxon>Pentapetalae</taxon>
        <taxon>rosids</taxon>
        <taxon>fabids</taxon>
        <taxon>Rosales</taxon>
        <taxon>Rosaceae</taxon>
        <taxon>Amygdaloideae</taxon>
        <taxon>Maleae</taxon>
        <taxon>Malus</taxon>
    </lineage>
</organism>
<evidence type="ECO:0000313" key="2">
    <source>
        <dbReference type="Proteomes" id="UP000315295"/>
    </source>
</evidence>
<comment type="caution">
    <text evidence="1">The sequence shown here is derived from an EMBL/GenBank/DDBJ whole genome shotgun (WGS) entry which is preliminary data.</text>
</comment>